<proteinExistence type="predicted"/>
<protein>
    <submittedName>
        <fullName evidence="1">Putative mono-oxygenase ydhR</fullName>
    </submittedName>
</protein>
<name>C5T7K1_ACIDE</name>
<sequence>MSCILQVDFPYTGPWGPEMTAAMDGLARSIADEPGLVWKIWTENRQANEAGGIYCFKDAQSAQAYLTMHTARLKSFGIPQVNGKIFEVNESLSKIGRAPV</sequence>
<organism evidence="1 2">
    <name type="scientific">Acidovorax delafieldii 2AN</name>
    <dbReference type="NCBI Taxonomy" id="573060"/>
    <lineage>
        <taxon>Bacteria</taxon>
        <taxon>Pseudomonadati</taxon>
        <taxon>Pseudomonadota</taxon>
        <taxon>Betaproteobacteria</taxon>
        <taxon>Burkholderiales</taxon>
        <taxon>Comamonadaceae</taxon>
        <taxon>Acidovorax</taxon>
    </lineage>
</organism>
<evidence type="ECO:0000313" key="1">
    <source>
        <dbReference type="EMBL" id="EER59557.1"/>
    </source>
</evidence>
<dbReference type="EMBL" id="ACQT01000116">
    <property type="protein sequence ID" value="EER59557.1"/>
    <property type="molecule type" value="Genomic_DNA"/>
</dbReference>
<evidence type="ECO:0000313" key="2">
    <source>
        <dbReference type="Proteomes" id="UP000003856"/>
    </source>
</evidence>
<dbReference type="PATRIC" id="fig|573060.9.peg.2189"/>
<dbReference type="Pfam" id="PF08803">
    <property type="entry name" value="ydhR"/>
    <property type="match status" value="1"/>
</dbReference>
<dbReference type="SUPFAM" id="SSF54909">
    <property type="entry name" value="Dimeric alpha+beta barrel"/>
    <property type="match status" value="1"/>
</dbReference>
<gene>
    <name evidence="1" type="ORF">AcdelDRAFT_2881</name>
</gene>
<dbReference type="OrthoDB" id="1440627at2"/>
<dbReference type="NCBIfam" id="NF008333">
    <property type="entry name" value="PRK11118.1"/>
    <property type="match status" value="1"/>
</dbReference>
<dbReference type="InterPro" id="IPR014910">
    <property type="entry name" value="YdhR"/>
</dbReference>
<dbReference type="InterPro" id="IPR011008">
    <property type="entry name" value="Dimeric_a/b-barrel"/>
</dbReference>
<reference evidence="1 2" key="1">
    <citation type="submission" date="2009-05" db="EMBL/GenBank/DDBJ databases">
        <title>The draft genome of Acidovorax delafieldii 2AN.</title>
        <authorList>
            <consortium name="US DOE Joint Genome Institute (JGI-PGF)"/>
            <person name="Lucas S."/>
            <person name="Copeland A."/>
            <person name="Lapidus A."/>
            <person name="Glavina del Rio T."/>
            <person name="Tice H."/>
            <person name="Bruce D."/>
            <person name="Goodwin L."/>
            <person name="Pitluck S."/>
            <person name="Larimer F."/>
            <person name="Land M.L."/>
            <person name="Hauser L."/>
            <person name="Shelobolina E.S."/>
            <person name="Picardal F."/>
            <person name="Roden E."/>
            <person name="Emerson D."/>
        </authorList>
    </citation>
    <scope>NUCLEOTIDE SEQUENCE [LARGE SCALE GENOMIC DNA]</scope>
    <source>
        <strain evidence="1 2">2AN</strain>
    </source>
</reference>
<dbReference type="PANTHER" id="PTHR39169:SF1">
    <property type="entry name" value="MONOOXYGENASE YDHR-RELATED"/>
    <property type="match status" value="1"/>
</dbReference>
<dbReference type="AlphaFoldDB" id="C5T7K1"/>
<comment type="caution">
    <text evidence="1">The sequence shown here is derived from an EMBL/GenBank/DDBJ whole genome shotgun (WGS) entry which is preliminary data.</text>
</comment>
<dbReference type="RefSeq" id="WP_005797830.1">
    <property type="nucleotide sequence ID" value="NZ_ACQT01000116.1"/>
</dbReference>
<dbReference type="Gene3D" id="3.30.70.100">
    <property type="match status" value="1"/>
</dbReference>
<dbReference type="Proteomes" id="UP000003856">
    <property type="component" value="Unassembled WGS sequence"/>
</dbReference>
<accession>C5T7K1</accession>
<dbReference type="PANTHER" id="PTHR39169">
    <property type="match status" value="1"/>
</dbReference>
<keyword evidence="2" id="KW-1185">Reference proteome</keyword>